<dbReference type="Proteomes" id="UP001211006">
    <property type="component" value="Unassembled WGS sequence"/>
</dbReference>
<dbReference type="EMBL" id="JAQLWO010000014">
    <property type="protein sequence ID" value="MDB7906946.1"/>
    <property type="molecule type" value="Genomic_DNA"/>
</dbReference>
<dbReference type="PANTHER" id="PTHR30595:SF6">
    <property type="entry name" value="SCHLAFEN ALBA-2 DOMAIN-CONTAINING PROTEIN"/>
    <property type="match status" value="1"/>
</dbReference>
<sequence length="478" mass="54158">MNHRMTIAQICGAVESPLFDRKSARIDAKTLAIHLIAFANADGGMIAVGVEDDGTITGIDGHAEHINELLRAPFDFCKPSVRVETERLSCVNRDGTPDHILLIEVLQSNDLHANQADEVFFRVGDKSKKLNFEERLQLMYAKGTRYFEDTPVPDAAMEDIDLGFVKAYTEKLGYRKSPEEYLRENKEFVSEKGGKEVVSAAAMLLFGRNPKRFFPRARIRFVRYEGTEAKVGAEMNVIKDVVFEGRILQVTEKALEFVRGQIKERTYLGADTRFVTEPEYPEFAWKELIVNAVAHRDYSIKGTDIQIKMFDDRLTVESPGTLPGIVRLNNMRHVHFSRNPKIAQFLHEYEYVQEFGEGVDRLYEVMETAGLPQPEYRVEAFMLYATIRNTKSEDNCGGTTPVTTTVIATDTSTVATILAFCAQPKSREEIMSMCGLKNKNHFIKAHLKPLLESGQLRMTIPDKPNSRNQKYVAVKPEE</sequence>
<dbReference type="InterPro" id="IPR038461">
    <property type="entry name" value="Schlafen_AlbA_2_dom_sf"/>
</dbReference>
<evidence type="ECO:0000256" key="1">
    <source>
        <dbReference type="SAM" id="MobiDB-lite"/>
    </source>
</evidence>
<feature type="domain" description="Schlafen AlbA-2" evidence="2">
    <location>
        <begin position="16"/>
        <end position="131"/>
    </location>
</feature>
<feature type="region of interest" description="Disordered" evidence="1">
    <location>
        <begin position="458"/>
        <end position="478"/>
    </location>
</feature>
<dbReference type="Gene3D" id="3.30.565.60">
    <property type="match status" value="1"/>
</dbReference>
<dbReference type="PANTHER" id="PTHR30595">
    <property type="entry name" value="GLPR-RELATED TRANSCRIPTIONAL REPRESSOR"/>
    <property type="match status" value="1"/>
</dbReference>
<evidence type="ECO:0000259" key="3">
    <source>
        <dbReference type="Pfam" id="PF21247"/>
    </source>
</evidence>
<accession>A0AAW6C6U1</accession>
<gene>
    <name evidence="4" type="ORF">PND83_13230</name>
</gene>
<dbReference type="InterPro" id="IPR049514">
    <property type="entry name" value="Fic-like_C"/>
</dbReference>
<proteinExistence type="predicted"/>
<name>A0AAW6C6U1_FLAPL</name>
<protein>
    <submittedName>
        <fullName evidence="4">DNA binding domain-containing protein</fullName>
    </submittedName>
</protein>
<evidence type="ECO:0000313" key="5">
    <source>
        <dbReference type="Proteomes" id="UP001211006"/>
    </source>
</evidence>
<dbReference type="Pfam" id="PF04326">
    <property type="entry name" value="SLFN_AlbA_2"/>
    <property type="match status" value="1"/>
</dbReference>
<reference evidence="4" key="1">
    <citation type="submission" date="2023-01" db="EMBL/GenBank/DDBJ databases">
        <title>Human gut microbiome strain richness.</title>
        <authorList>
            <person name="Chen-Liaw A."/>
        </authorList>
    </citation>
    <scope>NUCLEOTIDE SEQUENCE</scope>
    <source>
        <strain evidence="4">2225st1_A6_2225SCRN_200828</strain>
    </source>
</reference>
<dbReference type="InterPro" id="IPR038475">
    <property type="entry name" value="RecG_C_sf"/>
</dbReference>
<dbReference type="Gene3D" id="3.30.950.30">
    <property type="entry name" value="Schlafen, AAA domain"/>
    <property type="match status" value="1"/>
</dbReference>
<dbReference type="RefSeq" id="WP_256264083.1">
    <property type="nucleotide sequence ID" value="NZ_JAQLWN010000017.1"/>
</dbReference>
<evidence type="ECO:0000313" key="4">
    <source>
        <dbReference type="EMBL" id="MDB7906946.1"/>
    </source>
</evidence>
<comment type="caution">
    <text evidence="4">The sequence shown here is derived from an EMBL/GenBank/DDBJ whole genome shotgun (WGS) entry which is preliminary data.</text>
</comment>
<dbReference type="AlphaFoldDB" id="A0AAW6C6U1"/>
<dbReference type="InterPro" id="IPR007421">
    <property type="entry name" value="Schlafen_AlbA_2_dom"/>
</dbReference>
<dbReference type="Pfam" id="PF21247">
    <property type="entry name" value="Fic-like_C"/>
    <property type="match status" value="1"/>
</dbReference>
<evidence type="ECO:0000259" key="2">
    <source>
        <dbReference type="Pfam" id="PF04326"/>
    </source>
</evidence>
<dbReference type="Pfam" id="PF13749">
    <property type="entry name" value="HATPase_c_4"/>
    <property type="match status" value="1"/>
</dbReference>
<feature type="domain" description="Filamentation induced by cAMP protein Fic-like C-terminal" evidence="3">
    <location>
        <begin position="414"/>
        <end position="471"/>
    </location>
</feature>
<organism evidence="4 5">
    <name type="scientific">Flavonifractor plautii</name>
    <name type="common">Fusobacterium plautii</name>
    <dbReference type="NCBI Taxonomy" id="292800"/>
    <lineage>
        <taxon>Bacteria</taxon>
        <taxon>Bacillati</taxon>
        <taxon>Bacillota</taxon>
        <taxon>Clostridia</taxon>
        <taxon>Eubacteriales</taxon>
        <taxon>Oscillospiraceae</taxon>
        <taxon>Flavonifractor</taxon>
    </lineage>
</organism>